<dbReference type="PANTHER" id="PTHR15615:SF117">
    <property type="entry name" value="PHO85 CYCLIN PHO80"/>
    <property type="match status" value="1"/>
</dbReference>
<dbReference type="GO" id="GO:0000307">
    <property type="term" value="C:cyclin-dependent protein kinase holoenzyme complex"/>
    <property type="evidence" value="ECO:0007669"/>
    <property type="project" value="TreeGrafter"/>
</dbReference>
<reference evidence="2 3" key="2">
    <citation type="submission" date="2016-05" db="EMBL/GenBank/DDBJ databases">
        <title>Lineage-specific infection strategies underlie the spectrum of fungal disease in amphibians.</title>
        <authorList>
            <person name="Cuomo C.A."/>
            <person name="Farrer R.A."/>
            <person name="James T."/>
            <person name="Longcore J."/>
            <person name="Birren B."/>
        </authorList>
    </citation>
    <scope>NUCLEOTIDE SEQUENCE [LARGE SCALE GENOMIC DNA]</scope>
    <source>
        <strain evidence="2 3">JEL423</strain>
    </source>
</reference>
<protein>
    <submittedName>
        <fullName evidence="2">Cyclin domain-containing protein</fullName>
    </submittedName>
</protein>
<dbReference type="STRING" id="403673.A0A177WLG5"/>
<evidence type="ECO:0000313" key="2">
    <source>
        <dbReference type="EMBL" id="OAJ40646.1"/>
    </source>
</evidence>
<feature type="region of interest" description="Disordered" evidence="1">
    <location>
        <begin position="266"/>
        <end position="289"/>
    </location>
</feature>
<dbReference type="PANTHER" id="PTHR15615">
    <property type="match status" value="1"/>
</dbReference>
<accession>A0A177WLG5</accession>
<dbReference type="Gene3D" id="1.10.472.10">
    <property type="entry name" value="Cyclin-like"/>
    <property type="match status" value="1"/>
</dbReference>
<dbReference type="SUPFAM" id="SSF47954">
    <property type="entry name" value="Cyclin-like"/>
    <property type="match status" value="1"/>
</dbReference>
<proteinExistence type="predicted"/>
<organism evidence="2 3">
    <name type="scientific">Batrachochytrium dendrobatidis (strain JEL423)</name>
    <dbReference type="NCBI Taxonomy" id="403673"/>
    <lineage>
        <taxon>Eukaryota</taxon>
        <taxon>Fungi</taxon>
        <taxon>Fungi incertae sedis</taxon>
        <taxon>Chytridiomycota</taxon>
        <taxon>Chytridiomycota incertae sedis</taxon>
        <taxon>Chytridiomycetes</taxon>
        <taxon>Rhizophydiales</taxon>
        <taxon>Rhizophydiales incertae sedis</taxon>
        <taxon>Batrachochytrium</taxon>
    </lineage>
</organism>
<evidence type="ECO:0000313" key="3">
    <source>
        <dbReference type="Proteomes" id="UP000077115"/>
    </source>
</evidence>
<dbReference type="GO" id="GO:0019901">
    <property type="term" value="F:protein kinase binding"/>
    <property type="evidence" value="ECO:0007669"/>
    <property type="project" value="InterPro"/>
</dbReference>
<dbReference type="eggNOG" id="KOG1674">
    <property type="taxonomic scope" value="Eukaryota"/>
</dbReference>
<dbReference type="AlphaFoldDB" id="A0A177WLG5"/>
<dbReference type="InterPro" id="IPR036915">
    <property type="entry name" value="Cyclin-like_sf"/>
</dbReference>
<dbReference type="VEuPathDB" id="FungiDB:BDEG_24353"/>
<dbReference type="EMBL" id="DS022304">
    <property type="protein sequence ID" value="OAJ40646.1"/>
    <property type="molecule type" value="Genomic_DNA"/>
</dbReference>
<dbReference type="GO" id="GO:0005634">
    <property type="term" value="C:nucleus"/>
    <property type="evidence" value="ECO:0007669"/>
    <property type="project" value="TreeGrafter"/>
</dbReference>
<dbReference type="Pfam" id="PF08613">
    <property type="entry name" value="Cyclin"/>
    <property type="match status" value="1"/>
</dbReference>
<sequence>MSSSVPHNQQQHRWQASTANNQHVADSAQSFNSVPTATQSDAVVNSTPAATYISSDYNYCPPDILIHLTVSMLTKLVTHNDTIPVTDQSLTRFHSRSPPAISIRDYVVRIVRYANLEKAVLLILLIYIDRICAKHESFTMSSLTAHRFIIAAASVASKSVSDLYCTNGYYAKVGGITLQEMNILELEMCKMMNWEMSCQESLLQTYFYNLAKSSDLVLQFLPIPPIHADALPCSTPAACPPSSTPADKASTASPCLVTESTALYPTVATPNRSRNTSDDGPATPSSLPN</sequence>
<gene>
    <name evidence="2" type="ORF">BDEG_24353</name>
</gene>
<dbReference type="GO" id="GO:0016538">
    <property type="term" value="F:cyclin-dependent protein serine/threonine kinase regulator activity"/>
    <property type="evidence" value="ECO:0007669"/>
    <property type="project" value="TreeGrafter"/>
</dbReference>
<dbReference type="OrthoDB" id="337735at2759"/>
<dbReference type="Proteomes" id="UP000077115">
    <property type="component" value="Unassembled WGS sequence"/>
</dbReference>
<dbReference type="InterPro" id="IPR013922">
    <property type="entry name" value="Cyclin_PHO80-like"/>
</dbReference>
<evidence type="ECO:0000256" key="1">
    <source>
        <dbReference type="SAM" id="MobiDB-lite"/>
    </source>
</evidence>
<reference evidence="2 3" key="1">
    <citation type="submission" date="2006-10" db="EMBL/GenBank/DDBJ databases">
        <title>The Genome Sequence of Batrachochytrium dendrobatidis JEL423.</title>
        <authorList>
            <consortium name="The Broad Institute Genome Sequencing Platform"/>
            <person name="Birren B."/>
            <person name="Lander E."/>
            <person name="Galagan J."/>
            <person name="Cuomo C."/>
            <person name="Devon K."/>
            <person name="Jaffe D."/>
            <person name="Butler J."/>
            <person name="Alvarez P."/>
            <person name="Gnerre S."/>
            <person name="Grabherr M."/>
            <person name="Kleber M."/>
            <person name="Mauceli E."/>
            <person name="Brockman W."/>
            <person name="Young S."/>
            <person name="LaButti K."/>
            <person name="Sykes S."/>
            <person name="DeCaprio D."/>
            <person name="Crawford M."/>
            <person name="Koehrsen M."/>
            <person name="Engels R."/>
            <person name="Montgomery P."/>
            <person name="Pearson M."/>
            <person name="Howarth C."/>
            <person name="Larson L."/>
            <person name="White J."/>
            <person name="O'Leary S."/>
            <person name="Kodira C."/>
            <person name="Zeng Q."/>
            <person name="Yandava C."/>
            <person name="Alvarado L."/>
            <person name="Longcore J."/>
            <person name="James T."/>
        </authorList>
    </citation>
    <scope>NUCLEOTIDE SEQUENCE [LARGE SCALE GENOMIC DNA]</scope>
    <source>
        <strain evidence="2 3">JEL423</strain>
    </source>
</reference>
<name>A0A177WLG5_BATDL</name>
<dbReference type="CDD" id="cd20558">
    <property type="entry name" value="CYCLIN_ScPCL7-like"/>
    <property type="match status" value="1"/>
</dbReference>